<dbReference type="GO" id="GO:0003700">
    <property type="term" value="F:DNA-binding transcription factor activity"/>
    <property type="evidence" value="ECO:0007669"/>
    <property type="project" value="InterPro"/>
</dbReference>
<reference evidence="5 6" key="1">
    <citation type="submission" date="2019-10" db="EMBL/GenBank/DDBJ databases">
        <authorList>
            <person name="Karimi E."/>
        </authorList>
    </citation>
    <scope>NUCLEOTIDE SEQUENCE [LARGE SCALE GENOMIC DNA]</scope>
    <source>
        <strain evidence="5">Sphingobacterium sp. 8BC</strain>
    </source>
</reference>
<dbReference type="InterPro" id="IPR018060">
    <property type="entry name" value="HTH_AraC"/>
</dbReference>
<dbReference type="Gene3D" id="1.10.10.60">
    <property type="entry name" value="Homeodomain-like"/>
    <property type="match status" value="1"/>
</dbReference>
<keyword evidence="1" id="KW-0805">Transcription regulation</keyword>
<feature type="domain" description="HTH araC/xylS-type" evidence="4">
    <location>
        <begin position="192"/>
        <end position="290"/>
    </location>
</feature>
<dbReference type="Pfam" id="PF12833">
    <property type="entry name" value="HTH_18"/>
    <property type="match status" value="1"/>
</dbReference>
<evidence type="ECO:0000313" key="6">
    <source>
        <dbReference type="Proteomes" id="UP000432350"/>
    </source>
</evidence>
<sequence length="291" mass="33946">MLLRKTLIQIFIDREKMDDGLNKNQSIGYLDFDDKSENSISSNTLLEDYYKIIYMEKNGSIIVDFVEYSFTENALLFFSIGQHFQISKESRGSIIYFNPDFYCIAFHDKELACDGLLFDNVFELPYLNLSTNLDILFLKLISSIKVEINKKDFWAEEMIKTYIKQIIISATRTLIKSNNDSQIVSYDKELARKFSQLVELHYRTNHNVSDYANMLNITPKNLNRKIVSEKQVAPSIIIKQRIILQAKRLLANTTLSIKEIADYLGYEDYSYFVRFFKSQTGLPPLSFRNAL</sequence>
<evidence type="ECO:0000259" key="4">
    <source>
        <dbReference type="PROSITE" id="PS01124"/>
    </source>
</evidence>
<dbReference type="InterPro" id="IPR009057">
    <property type="entry name" value="Homeodomain-like_sf"/>
</dbReference>
<protein>
    <recommendedName>
        <fullName evidence="4">HTH araC/xylS-type domain-containing protein</fullName>
    </recommendedName>
</protein>
<dbReference type="PROSITE" id="PS01124">
    <property type="entry name" value="HTH_ARAC_FAMILY_2"/>
    <property type="match status" value="1"/>
</dbReference>
<evidence type="ECO:0000313" key="5">
    <source>
        <dbReference type="EMBL" id="VXC55110.1"/>
    </source>
</evidence>
<dbReference type="PANTHER" id="PTHR43280">
    <property type="entry name" value="ARAC-FAMILY TRANSCRIPTIONAL REGULATOR"/>
    <property type="match status" value="1"/>
</dbReference>
<dbReference type="PANTHER" id="PTHR43280:SF32">
    <property type="entry name" value="TRANSCRIPTIONAL REGULATORY PROTEIN"/>
    <property type="match status" value="1"/>
</dbReference>
<dbReference type="AlphaFoldDB" id="A0A653ZIL7"/>
<organism evidence="5 6">
    <name type="scientific">Sphingobacterium multivorum</name>
    <dbReference type="NCBI Taxonomy" id="28454"/>
    <lineage>
        <taxon>Bacteria</taxon>
        <taxon>Pseudomonadati</taxon>
        <taxon>Bacteroidota</taxon>
        <taxon>Sphingobacteriia</taxon>
        <taxon>Sphingobacteriales</taxon>
        <taxon>Sphingobacteriaceae</taxon>
        <taxon>Sphingobacterium</taxon>
    </lineage>
</organism>
<dbReference type="SUPFAM" id="SSF46689">
    <property type="entry name" value="Homeodomain-like"/>
    <property type="match status" value="1"/>
</dbReference>
<keyword evidence="3" id="KW-0804">Transcription</keyword>
<dbReference type="SMART" id="SM00342">
    <property type="entry name" value="HTH_ARAC"/>
    <property type="match status" value="1"/>
</dbReference>
<proteinExistence type="predicted"/>
<gene>
    <name evidence="5" type="ORF">SPHINGO8BC_140193</name>
</gene>
<dbReference type="EMBL" id="CABWMV010000006">
    <property type="protein sequence ID" value="VXC55110.1"/>
    <property type="molecule type" value="Genomic_DNA"/>
</dbReference>
<name>A0A653ZIL7_SPHMU</name>
<dbReference type="GO" id="GO:0043565">
    <property type="term" value="F:sequence-specific DNA binding"/>
    <property type="evidence" value="ECO:0007669"/>
    <property type="project" value="InterPro"/>
</dbReference>
<evidence type="ECO:0000256" key="2">
    <source>
        <dbReference type="ARBA" id="ARBA00023125"/>
    </source>
</evidence>
<evidence type="ECO:0000256" key="3">
    <source>
        <dbReference type="ARBA" id="ARBA00023163"/>
    </source>
</evidence>
<dbReference type="Proteomes" id="UP000432350">
    <property type="component" value="Unassembled WGS sequence"/>
</dbReference>
<accession>A0A653ZIL7</accession>
<evidence type="ECO:0000256" key="1">
    <source>
        <dbReference type="ARBA" id="ARBA00023015"/>
    </source>
</evidence>
<keyword evidence="2" id="KW-0238">DNA-binding</keyword>